<dbReference type="GO" id="GO:0003677">
    <property type="term" value="F:DNA binding"/>
    <property type="evidence" value="ECO:0007669"/>
    <property type="project" value="UniProtKB-KW"/>
</dbReference>
<reference evidence="6 7" key="1">
    <citation type="submission" date="2020-06" db="EMBL/GenBank/DDBJ databases">
        <title>Description of novel acetic acid bacteria.</title>
        <authorList>
            <person name="Sombolestani A."/>
        </authorList>
    </citation>
    <scope>NUCLEOTIDE SEQUENCE [LARGE SCALE GENOMIC DNA]</scope>
    <source>
        <strain evidence="6 7">LMG 26838</strain>
    </source>
</reference>
<dbReference type="InterPro" id="IPR037171">
    <property type="entry name" value="NagB/RpiA_transferase-like"/>
</dbReference>
<sequence>MARVPSQTEDEASLAIRAAWLHFIGGLTQGQVAERLGVSSVKAHRLITRATQIGAVKVSIEGDVAECVRLEVELSARYGLDYCEVVPDIELHEAPLRELGAAGAAFLRREIEAHPNSVIGIGNGRTLSAVVSELRREAAPGVRFVSLLGGLTRNYAANPFDVMHRLAEKTHGQAWTMPVPFFANTADDRRVLLAQRGVQEVLDLAGEAKMLLVGIGAVGTSANLVAAHVLEREEIEAAAAEGAVGELLGHFFAADGRVVATGLSARALSPALDSLH</sequence>
<dbReference type="InterPro" id="IPR036388">
    <property type="entry name" value="WH-like_DNA-bd_sf"/>
</dbReference>
<evidence type="ECO:0000313" key="7">
    <source>
        <dbReference type="Proteomes" id="UP000565205"/>
    </source>
</evidence>
<feature type="non-terminal residue" evidence="6">
    <location>
        <position position="276"/>
    </location>
</feature>
<name>A0A850NLL2_9PROT</name>
<evidence type="ECO:0000259" key="5">
    <source>
        <dbReference type="Pfam" id="PF04198"/>
    </source>
</evidence>
<dbReference type="InterPro" id="IPR007324">
    <property type="entry name" value="Sugar-bd_dom_put"/>
</dbReference>
<dbReference type="PANTHER" id="PTHR34294">
    <property type="entry name" value="TRANSCRIPTIONAL REGULATOR-RELATED"/>
    <property type="match status" value="1"/>
</dbReference>
<dbReference type="Gene3D" id="1.10.10.10">
    <property type="entry name" value="Winged helix-like DNA-binding domain superfamily/Winged helix DNA-binding domain"/>
    <property type="match status" value="1"/>
</dbReference>
<dbReference type="PANTHER" id="PTHR34294:SF1">
    <property type="entry name" value="TRANSCRIPTIONAL REGULATOR LSRR"/>
    <property type="match status" value="1"/>
</dbReference>
<proteinExistence type="inferred from homology"/>
<gene>
    <name evidence="6" type="ORF">HUK83_10110</name>
</gene>
<dbReference type="AlphaFoldDB" id="A0A850NLL2"/>
<evidence type="ECO:0000256" key="1">
    <source>
        <dbReference type="ARBA" id="ARBA00010466"/>
    </source>
</evidence>
<dbReference type="Pfam" id="PF04198">
    <property type="entry name" value="Sugar-bind"/>
    <property type="match status" value="1"/>
</dbReference>
<dbReference type="Proteomes" id="UP000565205">
    <property type="component" value="Unassembled WGS sequence"/>
</dbReference>
<dbReference type="SUPFAM" id="SSF100950">
    <property type="entry name" value="NagB/RpiA/CoA transferase-like"/>
    <property type="match status" value="1"/>
</dbReference>
<evidence type="ECO:0000313" key="6">
    <source>
        <dbReference type="EMBL" id="NVN30681.1"/>
    </source>
</evidence>
<dbReference type="Gene3D" id="3.40.50.1360">
    <property type="match status" value="1"/>
</dbReference>
<dbReference type="GO" id="GO:0030246">
    <property type="term" value="F:carbohydrate binding"/>
    <property type="evidence" value="ECO:0007669"/>
    <property type="project" value="InterPro"/>
</dbReference>
<keyword evidence="4" id="KW-0804">Transcription</keyword>
<feature type="domain" description="Sugar-binding" evidence="5">
    <location>
        <begin position="64"/>
        <end position="275"/>
    </location>
</feature>
<accession>A0A850NLL2</accession>
<evidence type="ECO:0000256" key="2">
    <source>
        <dbReference type="ARBA" id="ARBA00023015"/>
    </source>
</evidence>
<evidence type="ECO:0000256" key="4">
    <source>
        <dbReference type="ARBA" id="ARBA00023163"/>
    </source>
</evidence>
<dbReference type="EMBL" id="JABXXQ010000198">
    <property type="protein sequence ID" value="NVN30681.1"/>
    <property type="molecule type" value="Genomic_DNA"/>
</dbReference>
<keyword evidence="2" id="KW-0805">Transcription regulation</keyword>
<dbReference type="RefSeq" id="WP_176624415.1">
    <property type="nucleotide sequence ID" value="NZ_JABXXQ010000198.1"/>
</dbReference>
<evidence type="ECO:0000256" key="3">
    <source>
        <dbReference type="ARBA" id="ARBA00023125"/>
    </source>
</evidence>
<dbReference type="InterPro" id="IPR051054">
    <property type="entry name" value="SorC_transcr_regulators"/>
</dbReference>
<keyword evidence="3" id="KW-0238">DNA-binding</keyword>
<comment type="similarity">
    <text evidence="1">Belongs to the SorC transcriptional regulatory family.</text>
</comment>
<comment type="caution">
    <text evidence="6">The sequence shown here is derived from an EMBL/GenBank/DDBJ whole genome shotgun (WGS) entry which is preliminary data.</text>
</comment>
<protein>
    <submittedName>
        <fullName evidence="6">Sugar-binding transcriptional regulator</fullName>
    </submittedName>
</protein>
<organism evidence="6 7">
    <name type="scientific">Endobacter medicaginis</name>
    <dbReference type="NCBI Taxonomy" id="1181271"/>
    <lineage>
        <taxon>Bacteria</taxon>
        <taxon>Pseudomonadati</taxon>
        <taxon>Pseudomonadota</taxon>
        <taxon>Alphaproteobacteria</taxon>
        <taxon>Acetobacterales</taxon>
        <taxon>Acetobacteraceae</taxon>
        <taxon>Endobacter</taxon>
    </lineage>
</organism>